<dbReference type="OrthoDB" id="9390935at2759"/>
<dbReference type="EnsemblMetazoa" id="HelroT137313">
    <property type="protein sequence ID" value="HelroP137313"/>
    <property type="gene ID" value="HelroG137313"/>
</dbReference>
<reference evidence="3" key="1">
    <citation type="submission" date="2012-12" db="EMBL/GenBank/DDBJ databases">
        <authorList>
            <person name="Hellsten U."/>
            <person name="Grimwood J."/>
            <person name="Chapman J.A."/>
            <person name="Shapiro H."/>
            <person name="Aerts A."/>
            <person name="Otillar R.P."/>
            <person name="Terry A.Y."/>
            <person name="Boore J.L."/>
            <person name="Simakov O."/>
            <person name="Marletaz F."/>
            <person name="Cho S.-J."/>
            <person name="Edsinger-Gonzales E."/>
            <person name="Havlak P."/>
            <person name="Kuo D.-H."/>
            <person name="Larsson T."/>
            <person name="Lv J."/>
            <person name="Arendt D."/>
            <person name="Savage R."/>
            <person name="Osoegawa K."/>
            <person name="de Jong P."/>
            <person name="Lindberg D.R."/>
            <person name="Seaver E.C."/>
            <person name="Weisblat D.A."/>
            <person name="Putnam N.H."/>
            <person name="Grigoriev I.V."/>
            <person name="Rokhsar D.S."/>
        </authorList>
    </citation>
    <scope>NUCLEOTIDE SEQUENCE</scope>
</reference>
<dbReference type="Proteomes" id="UP000015101">
    <property type="component" value="Unassembled WGS sequence"/>
</dbReference>
<dbReference type="OMA" id="CEIFNDS"/>
<dbReference type="eggNOG" id="KOG1075">
    <property type="taxonomic scope" value="Eukaryota"/>
</dbReference>
<dbReference type="EMBL" id="AMQM01000171">
    <property type="status" value="NOT_ANNOTATED_CDS"/>
    <property type="molecule type" value="Genomic_DNA"/>
</dbReference>
<keyword evidence="3" id="KW-1185">Reference proteome</keyword>
<protein>
    <recommendedName>
        <fullName evidence="4">Reverse transcriptase domain-containing protein</fullName>
    </recommendedName>
</protein>
<proteinExistence type="predicted"/>
<dbReference type="HOGENOM" id="CLU_118269_4_1_1"/>
<dbReference type="PANTHER" id="PTHR33395">
    <property type="entry name" value="TRANSCRIPTASE, PUTATIVE-RELATED-RELATED"/>
    <property type="match status" value="1"/>
</dbReference>
<dbReference type="InParanoid" id="T1EIJ4"/>
<name>T1EIJ4_HELRO</name>
<dbReference type="STRING" id="6412.T1EIJ4"/>
<evidence type="ECO:0008006" key="4">
    <source>
        <dbReference type="Google" id="ProtNLM"/>
    </source>
</evidence>
<gene>
    <name evidence="2" type="primary">20196394</name>
    <name evidence="1" type="ORF">HELRODRAFT_137313</name>
</gene>
<evidence type="ECO:0000313" key="3">
    <source>
        <dbReference type="Proteomes" id="UP000015101"/>
    </source>
</evidence>
<accession>T1EIJ4</accession>
<sequence length="83" mass="9530">PKILKEIRHEVGATLCEIFNDSLRSGNIPRDWRDAIVTPLFKKGLRSETSNYRPVSLTCIICKVLKKIIKRNIVEHLNSNCII</sequence>
<dbReference type="KEGG" id="hro:HELRODRAFT_137313"/>
<reference evidence="1 3" key="2">
    <citation type="journal article" date="2013" name="Nature">
        <title>Insights into bilaterian evolution from three spiralian genomes.</title>
        <authorList>
            <person name="Simakov O."/>
            <person name="Marletaz F."/>
            <person name="Cho S.J."/>
            <person name="Edsinger-Gonzales E."/>
            <person name="Havlak P."/>
            <person name="Hellsten U."/>
            <person name="Kuo D.H."/>
            <person name="Larsson T."/>
            <person name="Lv J."/>
            <person name="Arendt D."/>
            <person name="Savage R."/>
            <person name="Osoegawa K."/>
            <person name="de Jong P."/>
            <person name="Grimwood J."/>
            <person name="Chapman J.A."/>
            <person name="Shapiro H."/>
            <person name="Aerts A."/>
            <person name="Otillar R.P."/>
            <person name="Terry A.Y."/>
            <person name="Boore J.L."/>
            <person name="Grigoriev I.V."/>
            <person name="Lindberg D.R."/>
            <person name="Seaver E.C."/>
            <person name="Weisblat D.A."/>
            <person name="Putnam N.H."/>
            <person name="Rokhsar D.S."/>
        </authorList>
    </citation>
    <scope>NUCLEOTIDE SEQUENCE</scope>
</reference>
<evidence type="ECO:0000313" key="2">
    <source>
        <dbReference type="EnsemblMetazoa" id="HelroP137313"/>
    </source>
</evidence>
<dbReference type="EMBL" id="KB095811">
    <property type="protein sequence ID" value="ESO12452.1"/>
    <property type="molecule type" value="Genomic_DNA"/>
</dbReference>
<dbReference type="CTD" id="20196394"/>
<dbReference type="AlphaFoldDB" id="T1EIJ4"/>
<dbReference type="GeneID" id="20196394"/>
<reference evidence="2" key="3">
    <citation type="submission" date="2015-06" db="UniProtKB">
        <authorList>
            <consortium name="EnsemblMetazoa"/>
        </authorList>
    </citation>
    <scope>IDENTIFICATION</scope>
</reference>
<dbReference type="PANTHER" id="PTHR33395:SF22">
    <property type="entry name" value="REVERSE TRANSCRIPTASE DOMAIN-CONTAINING PROTEIN"/>
    <property type="match status" value="1"/>
</dbReference>
<evidence type="ECO:0000313" key="1">
    <source>
        <dbReference type="EMBL" id="ESO12452.1"/>
    </source>
</evidence>
<organism evidence="2 3">
    <name type="scientific">Helobdella robusta</name>
    <name type="common">Californian leech</name>
    <dbReference type="NCBI Taxonomy" id="6412"/>
    <lineage>
        <taxon>Eukaryota</taxon>
        <taxon>Metazoa</taxon>
        <taxon>Spiralia</taxon>
        <taxon>Lophotrochozoa</taxon>
        <taxon>Annelida</taxon>
        <taxon>Clitellata</taxon>
        <taxon>Hirudinea</taxon>
        <taxon>Rhynchobdellida</taxon>
        <taxon>Glossiphoniidae</taxon>
        <taxon>Helobdella</taxon>
    </lineage>
</organism>
<dbReference type="RefSeq" id="XP_009009172.1">
    <property type="nucleotide sequence ID" value="XM_009010924.1"/>
</dbReference>